<dbReference type="RefSeq" id="WP_302049577.1">
    <property type="nucleotide sequence ID" value="NZ_JAMJEV010000017.1"/>
</dbReference>
<accession>A0ABT8QTR7</accession>
<keyword evidence="1" id="KW-0812">Transmembrane</keyword>
<evidence type="ECO:0000313" key="2">
    <source>
        <dbReference type="EMBL" id="MDO0824751.1"/>
    </source>
</evidence>
<dbReference type="Proteomes" id="UP001176021">
    <property type="component" value="Unassembled WGS sequence"/>
</dbReference>
<keyword evidence="1" id="KW-1133">Transmembrane helix</keyword>
<reference evidence="2" key="1">
    <citation type="submission" date="2022-05" db="EMBL/GenBank/DDBJ databases">
        <title>Expanded diversity of anoxic marine methylotrophy in a Black Sea sulfate reducing microorganism.</title>
        <authorList>
            <person name="Fischer P.Q."/>
            <person name="Stams A.J.M."/>
            <person name="Villanueva L."/>
            <person name="Sousa D.Z."/>
        </authorList>
    </citation>
    <scope>NUCLEOTIDE SEQUENCE</scope>
    <source>
        <strain evidence="2">P130</strain>
    </source>
</reference>
<proteinExistence type="predicted"/>
<organism evidence="2 3">
    <name type="scientific">Desulfosporosinus nitroreducens</name>
    <dbReference type="NCBI Taxonomy" id="2018668"/>
    <lineage>
        <taxon>Bacteria</taxon>
        <taxon>Bacillati</taxon>
        <taxon>Bacillota</taxon>
        <taxon>Clostridia</taxon>
        <taxon>Eubacteriales</taxon>
        <taxon>Desulfitobacteriaceae</taxon>
        <taxon>Desulfosporosinus</taxon>
    </lineage>
</organism>
<protein>
    <submittedName>
        <fullName evidence="2">Uncharacterized protein</fullName>
    </submittedName>
</protein>
<sequence length="94" mass="10783">MYALREFLTIPRNGFKPSKSLSLVLSLVLLYLFVTMGLPFLSKAAGFSEEHQLIIDEKIEAGAWFYIFVEQIRDIEPRVTHSLQYSPGMEEEGQ</sequence>
<name>A0ABT8QTR7_9FIRM</name>
<evidence type="ECO:0000313" key="3">
    <source>
        <dbReference type="Proteomes" id="UP001176021"/>
    </source>
</evidence>
<evidence type="ECO:0000256" key="1">
    <source>
        <dbReference type="SAM" id="Phobius"/>
    </source>
</evidence>
<keyword evidence="1" id="KW-0472">Membrane</keyword>
<comment type="caution">
    <text evidence="2">The sequence shown here is derived from an EMBL/GenBank/DDBJ whole genome shotgun (WGS) entry which is preliminary data.</text>
</comment>
<gene>
    <name evidence="2" type="ORF">M8H41_18110</name>
</gene>
<keyword evidence="3" id="KW-1185">Reference proteome</keyword>
<feature type="transmembrane region" description="Helical" evidence="1">
    <location>
        <begin position="20"/>
        <end position="41"/>
    </location>
</feature>
<dbReference type="EMBL" id="JAMJEV010000017">
    <property type="protein sequence ID" value="MDO0824751.1"/>
    <property type="molecule type" value="Genomic_DNA"/>
</dbReference>